<feature type="domain" description="HTH araC/xylS-type" evidence="4">
    <location>
        <begin position="222"/>
        <end position="320"/>
    </location>
</feature>
<organism evidence="5 6">
    <name type="scientific">Brotonthovivens ammoniilytica</name>
    <dbReference type="NCBI Taxonomy" id="2981725"/>
    <lineage>
        <taxon>Bacteria</taxon>
        <taxon>Bacillati</taxon>
        <taxon>Bacillota</taxon>
        <taxon>Clostridia</taxon>
        <taxon>Lachnospirales</taxon>
        <taxon>Lachnospiraceae</taxon>
        <taxon>Brotonthovivens</taxon>
    </lineage>
</organism>
<dbReference type="InterPro" id="IPR009057">
    <property type="entry name" value="Homeodomain-like_sf"/>
</dbReference>
<name>A0ABT2THI0_9FIRM</name>
<dbReference type="PRINTS" id="PR00032">
    <property type="entry name" value="HTHARAC"/>
</dbReference>
<evidence type="ECO:0000313" key="6">
    <source>
        <dbReference type="Proteomes" id="UP001652442"/>
    </source>
</evidence>
<reference evidence="5 6" key="1">
    <citation type="journal article" date="2021" name="ISME Commun">
        <title>Automated analysis of genomic sequences facilitates high-throughput and comprehensive description of bacteria.</title>
        <authorList>
            <person name="Hitch T.C.A."/>
        </authorList>
    </citation>
    <scope>NUCLEOTIDE SEQUENCE [LARGE SCALE GENOMIC DNA]</scope>
    <source>
        <strain evidence="5 6">Sanger_109</strain>
    </source>
</reference>
<dbReference type="PANTHER" id="PTHR47893">
    <property type="entry name" value="REGULATORY PROTEIN PCHR"/>
    <property type="match status" value="1"/>
</dbReference>
<dbReference type="SUPFAM" id="SSF46689">
    <property type="entry name" value="Homeodomain-like"/>
    <property type="match status" value="2"/>
</dbReference>
<dbReference type="RefSeq" id="WP_008816787.1">
    <property type="nucleotide sequence ID" value="NZ_JAOQJQ010000002.1"/>
</dbReference>
<evidence type="ECO:0000256" key="3">
    <source>
        <dbReference type="ARBA" id="ARBA00023163"/>
    </source>
</evidence>
<dbReference type="InterPro" id="IPR053142">
    <property type="entry name" value="PchR_regulatory_protein"/>
</dbReference>
<keyword evidence="1" id="KW-0805">Transcription regulation</keyword>
<dbReference type="PANTHER" id="PTHR47893:SF1">
    <property type="entry name" value="REGULATORY PROTEIN PCHR"/>
    <property type="match status" value="1"/>
</dbReference>
<dbReference type="Proteomes" id="UP001652442">
    <property type="component" value="Unassembled WGS sequence"/>
</dbReference>
<proteinExistence type="predicted"/>
<gene>
    <name evidence="5" type="ORF">OCV88_04745</name>
</gene>
<evidence type="ECO:0000256" key="1">
    <source>
        <dbReference type="ARBA" id="ARBA00023015"/>
    </source>
</evidence>
<evidence type="ECO:0000313" key="5">
    <source>
        <dbReference type="EMBL" id="MCU6761647.1"/>
    </source>
</evidence>
<comment type="caution">
    <text evidence="5">The sequence shown here is derived from an EMBL/GenBank/DDBJ whole genome shotgun (WGS) entry which is preliminary data.</text>
</comment>
<sequence>MDARFEQLCLGHLPQLGLRPACKGQEVKNGIGFTFVPDSEIGEGYLWTYPINSTCSLTIYDIIFHQDMSFRYHHPAALTIAVSSPGSIEPVFTKTCCNPENLVGYYLDEGIFSHTVPKGTPVRSIGLGLMPEFWEQQLPRLLEQDTSQVLSAACLLDGTFSIPEVELLLHQMASYVPKAGTASLRYESKILDLIAALLEWNILSLSIPAVQSISASDQEVIQNLKHYLRQNYSAQIDLQRLAQMCYMSKSKLTFLFRKMCGMTIYDFILSCRIERAKELLADRKKKISEIAFSVGYEHPSSFSVAFHRKTGLTPNEFRNSI</sequence>
<evidence type="ECO:0000256" key="2">
    <source>
        <dbReference type="ARBA" id="ARBA00023125"/>
    </source>
</evidence>
<evidence type="ECO:0000259" key="4">
    <source>
        <dbReference type="PROSITE" id="PS01124"/>
    </source>
</evidence>
<keyword evidence="2" id="KW-0238">DNA-binding</keyword>
<accession>A0ABT2THI0</accession>
<keyword evidence="3" id="KW-0804">Transcription</keyword>
<protein>
    <submittedName>
        <fullName evidence="5">AraC family transcriptional regulator</fullName>
    </submittedName>
</protein>
<dbReference type="PROSITE" id="PS01124">
    <property type="entry name" value="HTH_ARAC_FAMILY_2"/>
    <property type="match status" value="1"/>
</dbReference>
<dbReference type="InterPro" id="IPR020449">
    <property type="entry name" value="Tscrpt_reg_AraC-type_HTH"/>
</dbReference>
<keyword evidence="6" id="KW-1185">Reference proteome</keyword>
<dbReference type="InterPro" id="IPR018060">
    <property type="entry name" value="HTH_AraC"/>
</dbReference>
<dbReference type="Pfam" id="PF12833">
    <property type="entry name" value="HTH_18"/>
    <property type="match status" value="1"/>
</dbReference>
<dbReference type="SMART" id="SM00342">
    <property type="entry name" value="HTH_ARAC"/>
    <property type="match status" value="1"/>
</dbReference>
<dbReference type="Gene3D" id="1.10.10.60">
    <property type="entry name" value="Homeodomain-like"/>
    <property type="match status" value="2"/>
</dbReference>
<dbReference type="EMBL" id="JAOQJQ010000002">
    <property type="protein sequence ID" value="MCU6761647.1"/>
    <property type="molecule type" value="Genomic_DNA"/>
</dbReference>